<feature type="transmembrane region" description="Helical" evidence="8">
    <location>
        <begin position="187"/>
        <end position="207"/>
    </location>
</feature>
<gene>
    <name evidence="10" type="ORF">FOXYS1_16</name>
</gene>
<reference evidence="10" key="1">
    <citation type="submission" date="2020-02" db="EMBL/GenBank/DDBJ databases">
        <title>Identification and distribution of gene clusters putatively required for synthesis of sphingolipid metabolism inhibitors in phylogenetically diverse species of the filamentous fungus Fusarium.</title>
        <authorList>
            <person name="Kim H.-S."/>
            <person name="Busman M."/>
            <person name="Brown D.W."/>
            <person name="Divon H."/>
            <person name="Uhlig S."/>
            <person name="Proctor R.H."/>
        </authorList>
    </citation>
    <scope>NUCLEOTIDE SEQUENCE [LARGE SCALE GENOMIC DNA]</scope>
    <source>
        <strain evidence="10">NRRL 39464</strain>
    </source>
</reference>
<dbReference type="InterPro" id="IPR036259">
    <property type="entry name" value="MFS_trans_sf"/>
</dbReference>
<proteinExistence type="predicted"/>
<evidence type="ECO:0000256" key="3">
    <source>
        <dbReference type="ARBA" id="ARBA00022692"/>
    </source>
</evidence>
<feature type="transmembrane region" description="Helical" evidence="8">
    <location>
        <begin position="424"/>
        <end position="445"/>
    </location>
</feature>
<evidence type="ECO:0000256" key="4">
    <source>
        <dbReference type="ARBA" id="ARBA00022989"/>
    </source>
</evidence>
<feature type="compositionally biased region" description="Polar residues" evidence="7">
    <location>
        <begin position="1"/>
        <end position="10"/>
    </location>
</feature>
<dbReference type="AlphaFoldDB" id="A0A8H5AQH0"/>
<evidence type="ECO:0000256" key="6">
    <source>
        <dbReference type="ARBA" id="ARBA00023180"/>
    </source>
</evidence>
<evidence type="ECO:0000256" key="8">
    <source>
        <dbReference type="SAM" id="Phobius"/>
    </source>
</evidence>
<feature type="transmembrane region" description="Helical" evidence="8">
    <location>
        <begin position="155"/>
        <end position="175"/>
    </location>
</feature>
<evidence type="ECO:0000259" key="9">
    <source>
        <dbReference type="PROSITE" id="PS50850"/>
    </source>
</evidence>
<protein>
    <recommendedName>
        <fullName evidence="9">Major facilitator superfamily (MFS) profile domain-containing protein</fullName>
    </recommendedName>
</protein>
<dbReference type="GO" id="GO:0022857">
    <property type="term" value="F:transmembrane transporter activity"/>
    <property type="evidence" value="ECO:0007669"/>
    <property type="project" value="InterPro"/>
</dbReference>
<organism evidence="10 11">
    <name type="scientific">Fusarium oxysporum</name>
    <name type="common">Fusarium vascular wilt</name>
    <dbReference type="NCBI Taxonomy" id="5507"/>
    <lineage>
        <taxon>Eukaryota</taxon>
        <taxon>Fungi</taxon>
        <taxon>Dikarya</taxon>
        <taxon>Ascomycota</taxon>
        <taxon>Pezizomycotina</taxon>
        <taxon>Sordariomycetes</taxon>
        <taxon>Hypocreomycetidae</taxon>
        <taxon>Hypocreales</taxon>
        <taxon>Nectriaceae</taxon>
        <taxon>Fusarium</taxon>
        <taxon>Fusarium oxysporum species complex</taxon>
    </lineage>
</organism>
<dbReference type="Proteomes" id="UP000558688">
    <property type="component" value="Unassembled WGS sequence"/>
</dbReference>
<keyword evidence="3 8" id="KW-0812">Transmembrane</keyword>
<dbReference type="GO" id="GO:0016020">
    <property type="term" value="C:membrane"/>
    <property type="evidence" value="ECO:0007669"/>
    <property type="project" value="UniProtKB-SubCell"/>
</dbReference>
<keyword evidence="5 8" id="KW-0472">Membrane</keyword>
<evidence type="ECO:0000256" key="5">
    <source>
        <dbReference type="ARBA" id="ARBA00023136"/>
    </source>
</evidence>
<dbReference type="InterPro" id="IPR011701">
    <property type="entry name" value="MFS"/>
</dbReference>
<evidence type="ECO:0000256" key="1">
    <source>
        <dbReference type="ARBA" id="ARBA00004141"/>
    </source>
</evidence>
<evidence type="ECO:0000313" key="11">
    <source>
        <dbReference type="Proteomes" id="UP000558688"/>
    </source>
</evidence>
<dbReference type="PANTHER" id="PTHR43791">
    <property type="entry name" value="PERMEASE-RELATED"/>
    <property type="match status" value="1"/>
</dbReference>
<evidence type="ECO:0000313" key="10">
    <source>
        <dbReference type="EMBL" id="KAF5269064.1"/>
    </source>
</evidence>
<feature type="transmembrane region" description="Helical" evidence="8">
    <location>
        <begin position="219"/>
        <end position="240"/>
    </location>
</feature>
<dbReference type="PROSITE" id="PS50850">
    <property type="entry name" value="MFS"/>
    <property type="match status" value="1"/>
</dbReference>
<dbReference type="Gene3D" id="1.20.1250.20">
    <property type="entry name" value="MFS general substrate transporter like domains"/>
    <property type="match status" value="2"/>
</dbReference>
<feature type="region of interest" description="Disordered" evidence="7">
    <location>
        <begin position="494"/>
        <end position="534"/>
    </location>
</feature>
<dbReference type="SUPFAM" id="SSF103473">
    <property type="entry name" value="MFS general substrate transporter"/>
    <property type="match status" value="1"/>
</dbReference>
<name>A0A8H5AQH0_FUSOX</name>
<comment type="caution">
    <text evidence="10">The sequence shown here is derived from an EMBL/GenBank/DDBJ whole genome shotgun (WGS) entry which is preliminary data.</text>
</comment>
<keyword evidence="4 8" id="KW-1133">Transmembrane helix</keyword>
<accession>A0A8H5AQH0</accession>
<comment type="subcellular location">
    <subcellularLocation>
        <location evidence="1">Membrane</location>
        <topology evidence="1">Multi-pass membrane protein</topology>
    </subcellularLocation>
</comment>
<dbReference type="Pfam" id="PF07690">
    <property type="entry name" value="MFS_1"/>
    <property type="match status" value="1"/>
</dbReference>
<dbReference type="PANTHER" id="PTHR43791:SF32">
    <property type="entry name" value="MAJOR FACILITATOR SUPERFAMILY (MFS) PROFILE DOMAIN-CONTAINING PROTEIN"/>
    <property type="match status" value="1"/>
</dbReference>
<feature type="transmembrane region" description="Helical" evidence="8">
    <location>
        <begin position="457"/>
        <end position="476"/>
    </location>
</feature>
<sequence length="534" mass="59827">MQASSASLPTSKMGKLDTVSSKSHSDFPQPREDEESLTLRTDWSVEEERRAKRKLDLVIMPLLTLGFFCLQLDRGNIANALTDNFMEDVGVTQNQFNVGQQMLSLGIVLFEIPSNMILYRVGPGKWLTLQLFLFGTVSTFQAFQNNYGSFVATRFLLGITESGFIPGGLWTLSTWYTRKETAKRVMFFYFGNQFGQASSKLLAYGILHMRGVGDKAGWFWLFVLMGAFTVLSGVVLGCCLPDSFKNPRSTFLPNVKIFNERELHILQTRVLLDDPMKGKKKKKIGLGAFKKAFSNWRLWVHVIITLSNNGPQRAFDTYSPSIVKSFGFEGLTSNALASVGLFLQIPVSWSFSYVSDRFNKRPETVIAGLSMHLLGYVFNRIFTELGRRGVSYFGVVWTQTFGTFSHPLNIAWMSLACDDSEERALAMAMVIMGANIAGIYGAQIFRSDDKPKYRRGFTINIVVLAIGLALAVLRFFDDKIWRRSKVAEIQQQLARENGDVSDDKSDGQGDNHTPTLGLEKTSPAELNPIAKPTQ</sequence>
<dbReference type="InterPro" id="IPR020846">
    <property type="entry name" value="MFS_dom"/>
</dbReference>
<keyword evidence="2" id="KW-0813">Transport</keyword>
<feature type="compositionally biased region" description="Basic and acidic residues" evidence="7">
    <location>
        <begin position="496"/>
        <end position="509"/>
    </location>
</feature>
<evidence type="ECO:0000256" key="2">
    <source>
        <dbReference type="ARBA" id="ARBA00022448"/>
    </source>
</evidence>
<feature type="region of interest" description="Disordered" evidence="7">
    <location>
        <begin position="1"/>
        <end position="38"/>
    </location>
</feature>
<keyword evidence="6" id="KW-0325">Glycoprotein</keyword>
<dbReference type="EMBL" id="JAAFOW010000005">
    <property type="protein sequence ID" value="KAF5269064.1"/>
    <property type="molecule type" value="Genomic_DNA"/>
</dbReference>
<evidence type="ECO:0000256" key="7">
    <source>
        <dbReference type="SAM" id="MobiDB-lite"/>
    </source>
</evidence>
<feature type="domain" description="Major facilitator superfamily (MFS) profile" evidence="9">
    <location>
        <begin position="59"/>
        <end position="479"/>
    </location>
</feature>